<dbReference type="Proteomes" id="UP000678545">
    <property type="component" value="Unassembled WGS sequence"/>
</dbReference>
<protein>
    <submittedName>
        <fullName evidence="2">Uncharacterized protein</fullName>
    </submittedName>
</protein>
<gene>
    <name evidence="2" type="ORF">KDM90_08870</name>
</gene>
<accession>A0A941DZ27</accession>
<sequence>MPMIPSFFAAATYTALKLGGYYCFGTVANKKLEQNFPPLKFAFIKVASGFVGGFLFLLAFSALVGKRDPSDFEMLLILFPVRYIIWLIVLGRCYKLFERRLILVFASLLGTFVSYFLDFIMWVLFGILPGMEMGIC</sequence>
<evidence type="ECO:0000313" key="2">
    <source>
        <dbReference type="EMBL" id="MBR7800109.1"/>
    </source>
</evidence>
<keyword evidence="3" id="KW-1185">Reference proteome</keyword>
<reference evidence="2" key="1">
    <citation type="submission" date="2021-04" db="EMBL/GenBank/DDBJ databases">
        <title>novel species isolated from subtropical streams in China.</title>
        <authorList>
            <person name="Lu H."/>
        </authorList>
    </citation>
    <scope>NUCLEOTIDE SEQUENCE</scope>
    <source>
        <strain evidence="2">FT137W</strain>
    </source>
</reference>
<feature type="transmembrane region" description="Helical" evidence="1">
    <location>
        <begin position="101"/>
        <end position="125"/>
    </location>
</feature>
<evidence type="ECO:0000256" key="1">
    <source>
        <dbReference type="SAM" id="Phobius"/>
    </source>
</evidence>
<keyword evidence="1" id="KW-0472">Membrane</keyword>
<comment type="caution">
    <text evidence="2">The sequence shown here is derived from an EMBL/GenBank/DDBJ whole genome shotgun (WGS) entry which is preliminary data.</text>
</comment>
<keyword evidence="1" id="KW-1133">Transmembrane helix</keyword>
<feature type="transmembrane region" description="Helical" evidence="1">
    <location>
        <begin position="6"/>
        <end position="29"/>
    </location>
</feature>
<keyword evidence="1" id="KW-0812">Transmembrane</keyword>
<organism evidence="2 3">
    <name type="scientific">Undibacterium fentianense</name>
    <dbReference type="NCBI Taxonomy" id="2828728"/>
    <lineage>
        <taxon>Bacteria</taxon>
        <taxon>Pseudomonadati</taxon>
        <taxon>Pseudomonadota</taxon>
        <taxon>Betaproteobacteria</taxon>
        <taxon>Burkholderiales</taxon>
        <taxon>Oxalobacteraceae</taxon>
        <taxon>Undibacterium</taxon>
    </lineage>
</organism>
<evidence type="ECO:0000313" key="3">
    <source>
        <dbReference type="Proteomes" id="UP000678545"/>
    </source>
</evidence>
<feature type="transmembrane region" description="Helical" evidence="1">
    <location>
        <begin position="41"/>
        <end position="63"/>
    </location>
</feature>
<dbReference type="EMBL" id="JAGSPJ010000003">
    <property type="protein sequence ID" value="MBR7800109.1"/>
    <property type="molecule type" value="Genomic_DNA"/>
</dbReference>
<dbReference type="AlphaFoldDB" id="A0A941DZ27"/>
<proteinExistence type="predicted"/>
<name>A0A941DZ27_9BURK</name>
<feature type="transmembrane region" description="Helical" evidence="1">
    <location>
        <begin position="75"/>
        <end position="94"/>
    </location>
</feature>
<dbReference type="RefSeq" id="WP_212675242.1">
    <property type="nucleotide sequence ID" value="NZ_JAGSPJ010000003.1"/>
</dbReference>